<feature type="region of interest" description="Disordered" evidence="3">
    <location>
        <begin position="461"/>
        <end position="480"/>
    </location>
</feature>
<feature type="coiled-coil region" evidence="2">
    <location>
        <begin position="18"/>
        <end position="45"/>
    </location>
</feature>
<feature type="compositionally biased region" description="Basic and acidic residues" evidence="3">
    <location>
        <begin position="196"/>
        <end position="208"/>
    </location>
</feature>
<dbReference type="GO" id="GO:0051014">
    <property type="term" value="P:actin filament severing"/>
    <property type="evidence" value="ECO:0007669"/>
    <property type="project" value="TreeGrafter"/>
</dbReference>
<feature type="region of interest" description="Disordered" evidence="3">
    <location>
        <begin position="491"/>
        <end position="952"/>
    </location>
</feature>
<dbReference type="OMA" id="AFFEIYV"/>
<keyword evidence="2" id="KW-0175">Coiled coil</keyword>
<dbReference type="GO" id="GO:0051016">
    <property type="term" value="P:barbed-end actin filament capping"/>
    <property type="evidence" value="ECO:0007669"/>
    <property type="project" value="TreeGrafter"/>
</dbReference>
<feature type="compositionally biased region" description="Polar residues" evidence="3">
    <location>
        <begin position="297"/>
        <end position="307"/>
    </location>
</feature>
<dbReference type="eggNOG" id="ENOG502S1NR">
    <property type="taxonomic scope" value="Eukaryota"/>
</dbReference>
<dbReference type="GO" id="GO:0005546">
    <property type="term" value="F:phosphatidylinositol-4,5-bisphosphate binding"/>
    <property type="evidence" value="ECO:0007669"/>
    <property type="project" value="TreeGrafter"/>
</dbReference>
<feature type="compositionally biased region" description="Basic and acidic residues" evidence="3">
    <location>
        <begin position="994"/>
        <end position="1009"/>
    </location>
</feature>
<dbReference type="SMART" id="SM00262">
    <property type="entry name" value="GEL"/>
    <property type="match status" value="1"/>
</dbReference>
<dbReference type="InterPro" id="IPR057226">
    <property type="entry name" value="DUF7904"/>
</dbReference>
<dbReference type="GeneID" id="18797796"/>
<feature type="compositionally biased region" description="Low complexity" evidence="3">
    <location>
        <begin position="540"/>
        <end position="552"/>
    </location>
</feature>
<feature type="region of interest" description="Disordered" evidence="3">
    <location>
        <begin position="240"/>
        <end position="456"/>
    </location>
</feature>
<feature type="compositionally biased region" description="Low complexity" evidence="3">
    <location>
        <begin position="839"/>
        <end position="856"/>
    </location>
</feature>
<dbReference type="KEGG" id="shs:STEHIDRAFT_126608"/>
<dbReference type="GO" id="GO:0005737">
    <property type="term" value="C:cytoplasm"/>
    <property type="evidence" value="ECO:0007669"/>
    <property type="project" value="TreeGrafter"/>
</dbReference>
<dbReference type="OrthoDB" id="6375767at2759"/>
<feature type="compositionally biased region" description="Polar residues" evidence="3">
    <location>
        <begin position="587"/>
        <end position="597"/>
    </location>
</feature>
<dbReference type="SUPFAM" id="SSF55753">
    <property type="entry name" value="Actin depolymerizing proteins"/>
    <property type="match status" value="1"/>
</dbReference>
<feature type="compositionally biased region" description="Low complexity" evidence="3">
    <location>
        <begin position="328"/>
        <end position="342"/>
    </location>
</feature>
<evidence type="ECO:0000259" key="4">
    <source>
        <dbReference type="Pfam" id="PF25480"/>
    </source>
</evidence>
<protein>
    <recommendedName>
        <fullName evidence="4">DUF7904 domain-containing protein</fullName>
    </recommendedName>
</protein>
<dbReference type="Proteomes" id="UP000053927">
    <property type="component" value="Unassembled WGS sequence"/>
</dbReference>
<gene>
    <name evidence="5" type="ORF">STEHIDRAFT_126608</name>
</gene>
<evidence type="ECO:0000256" key="3">
    <source>
        <dbReference type="SAM" id="MobiDB-lite"/>
    </source>
</evidence>
<reference evidence="6" key="1">
    <citation type="journal article" date="2012" name="Science">
        <title>The Paleozoic origin of enzymatic lignin decomposition reconstructed from 31 fungal genomes.</title>
        <authorList>
            <person name="Floudas D."/>
            <person name="Binder M."/>
            <person name="Riley R."/>
            <person name="Barry K."/>
            <person name="Blanchette R.A."/>
            <person name="Henrissat B."/>
            <person name="Martinez A.T."/>
            <person name="Otillar R."/>
            <person name="Spatafora J.W."/>
            <person name="Yadav J.S."/>
            <person name="Aerts A."/>
            <person name="Benoit I."/>
            <person name="Boyd A."/>
            <person name="Carlson A."/>
            <person name="Copeland A."/>
            <person name="Coutinho P.M."/>
            <person name="de Vries R.P."/>
            <person name="Ferreira P."/>
            <person name="Findley K."/>
            <person name="Foster B."/>
            <person name="Gaskell J."/>
            <person name="Glotzer D."/>
            <person name="Gorecki P."/>
            <person name="Heitman J."/>
            <person name="Hesse C."/>
            <person name="Hori C."/>
            <person name="Igarashi K."/>
            <person name="Jurgens J.A."/>
            <person name="Kallen N."/>
            <person name="Kersten P."/>
            <person name="Kohler A."/>
            <person name="Kuees U."/>
            <person name="Kumar T.K.A."/>
            <person name="Kuo A."/>
            <person name="LaButti K."/>
            <person name="Larrondo L.F."/>
            <person name="Lindquist E."/>
            <person name="Ling A."/>
            <person name="Lombard V."/>
            <person name="Lucas S."/>
            <person name="Lundell T."/>
            <person name="Martin R."/>
            <person name="McLaughlin D.J."/>
            <person name="Morgenstern I."/>
            <person name="Morin E."/>
            <person name="Murat C."/>
            <person name="Nagy L.G."/>
            <person name="Nolan M."/>
            <person name="Ohm R.A."/>
            <person name="Patyshakuliyeva A."/>
            <person name="Rokas A."/>
            <person name="Ruiz-Duenas F.J."/>
            <person name="Sabat G."/>
            <person name="Salamov A."/>
            <person name="Samejima M."/>
            <person name="Schmutz J."/>
            <person name="Slot J.C."/>
            <person name="St John F."/>
            <person name="Stenlid J."/>
            <person name="Sun H."/>
            <person name="Sun S."/>
            <person name="Syed K."/>
            <person name="Tsang A."/>
            <person name="Wiebenga A."/>
            <person name="Young D."/>
            <person name="Pisabarro A."/>
            <person name="Eastwood D.C."/>
            <person name="Martin F."/>
            <person name="Cullen D."/>
            <person name="Grigoriev I.V."/>
            <person name="Hibbett D.S."/>
        </authorList>
    </citation>
    <scope>NUCLEOTIDE SEQUENCE [LARGE SCALE GENOMIC DNA]</scope>
    <source>
        <strain evidence="6">FP-91666</strain>
    </source>
</reference>
<feature type="compositionally biased region" description="Low complexity" evidence="3">
    <location>
        <begin position="679"/>
        <end position="699"/>
    </location>
</feature>
<dbReference type="Gene3D" id="3.40.20.10">
    <property type="entry name" value="Severin"/>
    <property type="match status" value="1"/>
</dbReference>
<feature type="compositionally biased region" description="Polar residues" evidence="3">
    <location>
        <begin position="884"/>
        <end position="901"/>
    </location>
</feature>
<feature type="compositionally biased region" description="Polar residues" evidence="3">
    <location>
        <begin position="523"/>
        <end position="539"/>
    </location>
</feature>
<dbReference type="EMBL" id="JH687408">
    <property type="protein sequence ID" value="EIM79161.1"/>
    <property type="molecule type" value="Genomic_DNA"/>
</dbReference>
<feature type="compositionally biased region" description="Polar residues" evidence="3">
    <location>
        <begin position="747"/>
        <end position="767"/>
    </location>
</feature>
<organism evidence="5 6">
    <name type="scientific">Stereum hirsutum (strain FP-91666)</name>
    <name type="common">White-rot fungus</name>
    <dbReference type="NCBI Taxonomy" id="721885"/>
    <lineage>
        <taxon>Eukaryota</taxon>
        <taxon>Fungi</taxon>
        <taxon>Dikarya</taxon>
        <taxon>Basidiomycota</taxon>
        <taxon>Agaricomycotina</taxon>
        <taxon>Agaricomycetes</taxon>
        <taxon>Russulales</taxon>
        <taxon>Stereaceae</taxon>
        <taxon>Stereum</taxon>
    </lineage>
</organism>
<keyword evidence="1" id="KW-0677">Repeat</keyword>
<sequence length="1432" mass="153899">MESPTTPRFNIPKPESGLAEWTQKIKALQRQVDADEVEEQRKLEQEIAASRLARVRRGTGRTSGVNLPARDTEPLVEIGSNQFDSVDDMQTIADRQRAQADALLKLSGAVAPPPPATSRSPPPTKPITSPASRAEPVSLASFMGARATGPRLNKHPAQQDTHDPTKFEQRTTASSPHPIFGRTGVAMPGLAAKGRTSQEEPHSDRTDSVRSPPTTHAAPDVPRPRRFSNSLALQRYMEHVDQKVVMPQKTGSTVSRDLPRPRTMSTPTGLPPINIQAATPASRATHANLPPPRSVSIPESRNFTTSPLDAEPPRNIPAALKSPPVTRTFTPSPKPTDTTTTPARPPSTRPQSTGVSSSPKSPTTVTSTSLARPIQPTPKSLSNGPHIPLSQNPSPAFLKPSAQKDPTPSLSRLKGRGFVQSMVKASSQLEGPSEMGSLTSTPTGLVSGGGGGRRLSSVVNRWHQPESTSSTPAPIAPKPIALRKSRTVETLPFTNSAPPPAVIEPQQTGRSLRNVPSVPALTASHTGTSHVSRSKTPVETTSTPGLGSSSTLVSYIKPMKTGDDAPSQSSTSRPTTPAAISRPVTPAASSRPVTPATNYRPVFPASYGLDEFGSRAGRRGQPSVGISAAVLPPSPGKPLSHLTKDRAKRPRKGKKATVSFREPHDNDNEAPAPAVDVAPQTQSQTPPTPPQEKTSSRPLPTLPPQPTTTTTALPSALTIPIATPSFKPIQTDAPNGSPQPPSRSKELSTASRPPISTSSSTVPAPTNFTPPVRETPEPEVTPSSSRPKESKVSSIADRWADQAIIGVKPTTKYPSPPSSGRSNGNGEVNGKGGVGAHALPGLTTTSTTAGLGIQSERSPRSPRRHSRIPSTGNRARVMELAQALSEQQAVEDSTEAGSSSTLPPPVAVNVEDAALPSPSPVESSQRNVIGLGRPSDSGLHAPSMAKRQSSHEKYSAFMMPPLKEEKTPTPTPVGSMAVRDAKSVIDEFPAVVEDKTEREAAKAEPKAEPVVDSPASVSEAPKPEQPKFIEFHHIDEPLPFIKVRDLLNHKPEVFKPDSSILTISVDVMAVAGGSAATIDSDTNIFYESELLAIVHRFKTKSSGLVATKVWGWKGKQAQMGEREERKIKDLARHHGTSMIFVPQCQEPDELIHVLGGQIAIRQGSRSHWSAENTTMHVVRSRQGYITIDEVDLDISNLCSGFSYCLTLLGSVYVWHGCGSLPKEREAAMAYARALTSAESTPTELVEGENDDDEMFWMMLGQPDEYAKADYWRWRSTSDKDPSPRVWSVDMSRGKDCVKPIGTLASELDQDQVYLIDCSWEFFVLVGKDARAKRCDIRIALSAAMEMSRITKPARPFTPPVHVLVLPSRLPSDLRTHFRDMDEGQLNAGEVPDHMNLFSASEALKQLAKASWKRSLLRDESMLPLGLDPSHLR</sequence>
<feature type="compositionally biased region" description="Low complexity" evidence="3">
    <location>
        <begin position="349"/>
        <end position="369"/>
    </location>
</feature>
<evidence type="ECO:0000256" key="2">
    <source>
        <dbReference type="SAM" id="Coils"/>
    </source>
</evidence>
<feature type="compositionally biased region" description="Low complexity" evidence="3">
    <location>
        <begin position="436"/>
        <end position="445"/>
    </location>
</feature>
<evidence type="ECO:0000313" key="5">
    <source>
        <dbReference type="EMBL" id="EIM79161.1"/>
    </source>
</evidence>
<feature type="region of interest" description="Disordered" evidence="3">
    <location>
        <begin position="994"/>
        <end position="1022"/>
    </location>
</feature>
<feature type="compositionally biased region" description="Basic and acidic residues" evidence="3">
    <location>
        <begin position="160"/>
        <end position="169"/>
    </location>
</feature>
<feature type="compositionally biased region" description="Basic residues" evidence="3">
    <location>
        <begin position="646"/>
        <end position="655"/>
    </location>
</feature>
<dbReference type="GO" id="GO:0015629">
    <property type="term" value="C:actin cytoskeleton"/>
    <property type="evidence" value="ECO:0007669"/>
    <property type="project" value="TreeGrafter"/>
</dbReference>
<feature type="compositionally biased region" description="Low complexity" evidence="3">
    <location>
        <begin position="565"/>
        <end position="581"/>
    </location>
</feature>
<proteinExistence type="predicted"/>
<feature type="region of interest" description="Disordered" evidence="3">
    <location>
        <begin position="106"/>
        <end position="226"/>
    </location>
</feature>
<feature type="compositionally biased region" description="Polar residues" evidence="3">
    <location>
        <begin position="377"/>
        <end position="394"/>
    </location>
</feature>
<dbReference type="PANTHER" id="PTHR11977:SF51">
    <property type="entry name" value="PROTEIN FLIGHTLESS-1 HOMOLOG"/>
    <property type="match status" value="1"/>
</dbReference>
<dbReference type="GO" id="GO:0051015">
    <property type="term" value="F:actin filament binding"/>
    <property type="evidence" value="ECO:0007669"/>
    <property type="project" value="InterPro"/>
</dbReference>
<keyword evidence="6" id="KW-1185">Reference proteome</keyword>
<feature type="compositionally biased region" description="Pro residues" evidence="3">
    <location>
        <begin position="111"/>
        <end position="125"/>
    </location>
</feature>
<feature type="non-terminal residue" evidence="5">
    <location>
        <position position="1"/>
    </location>
</feature>
<dbReference type="InterPro" id="IPR029006">
    <property type="entry name" value="ADF-H/Gelsolin-like_dom_sf"/>
</dbReference>
<evidence type="ECO:0000313" key="6">
    <source>
        <dbReference type="Proteomes" id="UP000053927"/>
    </source>
</evidence>
<feature type="domain" description="DUF7904" evidence="4">
    <location>
        <begin position="1079"/>
        <end position="1162"/>
    </location>
</feature>
<dbReference type="PANTHER" id="PTHR11977">
    <property type="entry name" value="VILLIN"/>
    <property type="match status" value="1"/>
</dbReference>
<dbReference type="RefSeq" id="XP_007311726.1">
    <property type="nucleotide sequence ID" value="XM_007311664.1"/>
</dbReference>
<feature type="compositionally biased region" description="Low complexity" evidence="3">
    <location>
        <begin position="707"/>
        <end position="720"/>
    </location>
</feature>
<evidence type="ECO:0000256" key="1">
    <source>
        <dbReference type="ARBA" id="ARBA00022737"/>
    </source>
</evidence>
<dbReference type="InterPro" id="IPR007122">
    <property type="entry name" value="Villin/Gelsolin"/>
</dbReference>
<accession>R7RVM4</accession>
<dbReference type="GO" id="GO:0008154">
    <property type="term" value="P:actin polymerization or depolymerization"/>
    <property type="evidence" value="ECO:0007669"/>
    <property type="project" value="TreeGrafter"/>
</dbReference>
<dbReference type="Pfam" id="PF25480">
    <property type="entry name" value="DUF7904"/>
    <property type="match status" value="1"/>
</dbReference>
<name>R7RVM4_STEHR</name>